<comment type="caution">
    <text evidence="2">The sequence shown here is derived from an EMBL/GenBank/DDBJ whole genome shotgun (WGS) entry which is preliminary data.</text>
</comment>
<accession>A0A3A6PNP9</accession>
<name>A0A3A6PNP9_9EURY</name>
<keyword evidence="1" id="KW-0472">Membrane</keyword>
<dbReference type="InterPro" id="IPR043941">
    <property type="entry name" value="EMC6-arch"/>
</dbReference>
<protein>
    <submittedName>
        <fullName evidence="2">Uncharacterized protein</fullName>
    </submittedName>
</protein>
<gene>
    <name evidence="2" type="ORF">DM826_06355</name>
</gene>
<dbReference type="EMBL" id="QKNY01000009">
    <property type="protein sequence ID" value="RJX43229.1"/>
    <property type="molecule type" value="Genomic_DNA"/>
</dbReference>
<feature type="transmembrane region" description="Helical" evidence="1">
    <location>
        <begin position="16"/>
        <end position="37"/>
    </location>
</feature>
<keyword evidence="3" id="KW-1185">Reference proteome</keyword>
<dbReference type="AlphaFoldDB" id="A0A3A6PNP9"/>
<evidence type="ECO:0000313" key="2">
    <source>
        <dbReference type="EMBL" id="RJX43229.1"/>
    </source>
</evidence>
<feature type="transmembrane region" description="Helical" evidence="1">
    <location>
        <begin position="49"/>
        <end position="68"/>
    </location>
</feature>
<evidence type="ECO:0000256" key="1">
    <source>
        <dbReference type="SAM" id="Phobius"/>
    </source>
</evidence>
<organism evidence="2 3">
    <name type="scientific">Halonotius aquaticus</name>
    <dbReference type="NCBI Taxonomy" id="2216978"/>
    <lineage>
        <taxon>Archaea</taxon>
        <taxon>Methanobacteriati</taxon>
        <taxon>Methanobacteriota</taxon>
        <taxon>Stenosarchaea group</taxon>
        <taxon>Halobacteria</taxon>
        <taxon>Halobacteriales</taxon>
        <taxon>Haloferacaceae</taxon>
        <taxon>Halonotius</taxon>
    </lineage>
</organism>
<dbReference type="RefSeq" id="WP_120102568.1">
    <property type="nucleotide sequence ID" value="NZ_QKNY01000009.1"/>
</dbReference>
<dbReference type="Proteomes" id="UP000276588">
    <property type="component" value="Unassembled WGS sequence"/>
</dbReference>
<sequence length="104" mass="10664">MATDTTTGLSEHMRGVTVTTIACLAGLGAALGSATIFGTTAADAVGTGQALLVATAILIQFPILKVVGVDISDFGIKDNLYIAFMTFCLWFITYTVLLTSAVGA</sequence>
<reference evidence="2 3" key="1">
    <citation type="submission" date="2018-06" db="EMBL/GenBank/DDBJ databases">
        <title>Halonotius sp. F13-13 a new haloarchaeeon isolated from a solar saltern from Isla Cristina, Huelva, Spain.</title>
        <authorList>
            <person name="Duran-Viseras A."/>
            <person name="Sanchez-Porro C."/>
            <person name="Ventosa A."/>
        </authorList>
    </citation>
    <scope>NUCLEOTIDE SEQUENCE [LARGE SCALE GENOMIC DNA]</scope>
    <source>
        <strain evidence="2 3">F13-13</strain>
    </source>
</reference>
<dbReference type="OrthoDB" id="50040at2157"/>
<keyword evidence="1" id="KW-1133">Transmembrane helix</keyword>
<keyword evidence="1" id="KW-0812">Transmembrane</keyword>
<dbReference type="Pfam" id="PF19094">
    <property type="entry name" value="EMC6_arch"/>
    <property type="match status" value="1"/>
</dbReference>
<evidence type="ECO:0000313" key="3">
    <source>
        <dbReference type="Proteomes" id="UP000276588"/>
    </source>
</evidence>
<feature type="transmembrane region" description="Helical" evidence="1">
    <location>
        <begin position="80"/>
        <end position="102"/>
    </location>
</feature>
<proteinExistence type="predicted"/>